<keyword evidence="5 7" id="KW-0472">Membrane</keyword>
<comment type="subcellular location">
    <subcellularLocation>
        <location evidence="1">Membrane</location>
        <topology evidence="1">Multi-pass membrane protein</topology>
    </subcellularLocation>
</comment>
<keyword evidence="2 7" id="KW-0812">Transmembrane</keyword>
<protein>
    <submittedName>
        <fullName evidence="9">Cytochrome c biogenesis protein ResB</fullName>
    </submittedName>
</protein>
<dbReference type="PANTHER" id="PTHR31566:SF0">
    <property type="entry name" value="CYTOCHROME C BIOGENESIS PROTEIN CCS1, CHLOROPLASTIC"/>
    <property type="match status" value="1"/>
</dbReference>
<dbReference type="EMBL" id="JAGSOG010000005">
    <property type="protein sequence ID" value="MBR7832008.1"/>
    <property type="molecule type" value="Genomic_DNA"/>
</dbReference>
<organism evidence="9 10">
    <name type="scientific">Actinospica durhamensis</name>
    <dbReference type="NCBI Taxonomy" id="1508375"/>
    <lineage>
        <taxon>Bacteria</taxon>
        <taxon>Bacillati</taxon>
        <taxon>Actinomycetota</taxon>
        <taxon>Actinomycetes</taxon>
        <taxon>Catenulisporales</taxon>
        <taxon>Actinospicaceae</taxon>
        <taxon>Actinospica</taxon>
    </lineage>
</organism>
<evidence type="ECO:0000256" key="5">
    <source>
        <dbReference type="ARBA" id="ARBA00023136"/>
    </source>
</evidence>
<evidence type="ECO:0000256" key="7">
    <source>
        <dbReference type="SAM" id="Phobius"/>
    </source>
</evidence>
<feature type="region of interest" description="Disordered" evidence="6">
    <location>
        <begin position="1"/>
        <end position="50"/>
    </location>
</feature>
<evidence type="ECO:0000256" key="2">
    <source>
        <dbReference type="ARBA" id="ARBA00022692"/>
    </source>
</evidence>
<dbReference type="AlphaFoldDB" id="A0A941EKH2"/>
<feature type="transmembrane region" description="Helical" evidence="7">
    <location>
        <begin position="150"/>
        <end position="168"/>
    </location>
</feature>
<feature type="domain" description="ResB-like" evidence="8">
    <location>
        <begin position="93"/>
        <end position="575"/>
    </location>
</feature>
<dbReference type="RefSeq" id="WP_212526542.1">
    <property type="nucleotide sequence ID" value="NZ_JAGSOG010000005.1"/>
</dbReference>
<evidence type="ECO:0000256" key="6">
    <source>
        <dbReference type="SAM" id="MobiDB-lite"/>
    </source>
</evidence>
<feature type="compositionally biased region" description="Low complexity" evidence="6">
    <location>
        <begin position="8"/>
        <end position="37"/>
    </location>
</feature>
<proteinExistence type="predicted"/>
<dbReference type="InterPro" id="IPR007816">
    <property type="entry name" value="ResB-like_domain"/>
</dbReference>
<feature type="transmembrane region" description="Helical" evidence="7">
    <location>
        <begin position="92"/>
        <end position="112"/>
    </location>
</feature>
<dbReference type="Pfam" id="PF05140">
    <property type="entry name" value="ResB"/>
    <property type="match status" value="1"/>
</dbReference>
<accession>A0A941EKH2</accession>
<evidence type="ECO:0000256" key="1">
    <source>
        <dbReference type="ARBA" id="ARBA00004141"/>
    </source>
</evidence>
<feature type="compositionally biased region" description="Acidic residues" evidence="6">
    <location>
        <begin position="38"/>
        <end position="50"/>
    </location>
</feature>
<evidence type="ECO:0000259" key="8">
    <source>
        <dbReference type="Pfam" id="PF05140"/>
    </source>
</evidence>
<dbReference type="PANTHER" id="PTHR31566">
    <property type="entry name" value="CYTOCHROME C BIOGENESIS PROTEIN CCS1, CHLOROPLASTIC"/>
    <property type="match status" value="1"/>
</dbReference>
<name>A0A941EKH2_9ACTN</name>
<feature type="transmembrane region" description="Helical" evidence="7">
    <location>
        <begin position="525"/>
        <end position="543"/>
    </location>
</feature>
<feature type="transmembrane region" description="Helical" evidence="7">
    <location>
        <begin position="246"/>
        <end position="265"/>
    </location>
</feature>
<dbReference type="Proteomes" id="UP000675781">
    <property type="component" value="Unassembled WGS sequence"/>
</dbReference>
<keyword evidence="4 7" id="KW-1133">Transmembrane helix</keyword>
<reference evidence="9" key="1">
    <citation type="submission" date="2021-04" db="EMBL/GenBank/DDBJ databases">
        <title>Genome based classification of Actinospica acidithermotolerans sp. nov., an actinobacterium isolated from an Indonesian hot spring.</title>
        <authorList>
            <person name="Kusuma A.B."/>
            <person name="Putra K.E."/>
            <person name="Nafisah S."/>
            <person name="Loh J."/>
            <person name="Nouioui I."/>
            <person name="Goodfellow M."/>
        </authorList>
    </citation>
    <scope>NUCLEOTIDE SEQUENCE</scope>
    <source>
        <strain evidence="9">CSCA 57</strain>
    </source>
</reference>
<keyword evidence="3" id="KW-0201">Cytochrome c-type biogenesis</keyword>
<evidence type="ECO:0000256" key="4">
    <source>
        <dbReference type="ARBA" id="ARBA00022989"/>
    </source>
</evidence>
<dbReference type="GO" id="GO:0016020">
    <property type="term" value="C:membrane"/>
    <property type="evidence" value="ECO:0007669"/>
    <property type="project" value="UniProtKB-SubCell"/>
</dbReference>
<evidence type="ECO:0000256" key="3">
    <source>
        <dbReference type="ARBA" id="ARBA00022748"/>
    </source>
</evidence>
<gene>
    <name evidence="9" type="ORF">KDL01_01985</name>
</gene>
<keyword evidence="10" id="KW-1185">Reference proteome</keyword>
<dbReference type="InterPro" id="IPR023494">
    <property type="entry name" value="Cyt_c_bgen_Ccs1/CcsB/ResB"/>
</dbReference>
<comment type="caution">
    <text evidence="9">The sequence shown here is derived from an EMBL/GenBank/DDBJ whole genome shotgun (WGS) entry which is preliminary data.</text>
</comment>
<dbReference type="GO" id="GO:0017004">
    <property type="term" value="P:cytochrome complex assembly"/>
    <property type="evidence" value="ECO:0007669"/>
    <property type="project" value="UniProtKB-KW"/>
</dbReference>
<evidence type="ECO:0000313" key="10">
    <source>
        <dbReference type="Proteomes" id="UP000675781"/>
    </source>
</evidence>
<sequence length="600" mass="63886">MSDTAQDAAAAAKPEPQGPGEPAEGAFAAPDSAVPEGAEPEAAEPTPEEAAEALATERAEKLSTARNFDDGIAVPRLGWLGMLRWIWRQLTSMRIALVLLFMLSLAAIPGSILPQLSIDPSKVTTFYQSHKSWAPLLNDLQLFNVFESTWFGAIYCLLFISLIGCIVPRSLAHYKAMRTNPPAAPRNLKRLPVHASFTTTADADEVLKLARKRLRGRRFKAVHGTDRNGGGWVSAEKGYLRETGNLLFHLSLIGILVGVAIGHFFGFKGAVLVTEGTGFSDTVTSYDSLTLGPAVSAQDLPNFRFTLNKFTASYQESGDQFAQPRTFDAFVTLFATPQSTAKNVDVQVNSPINVNGTNVFLEGHGYSPVVEVKDGKGNVLFDGPVTFLGQDAYFDSSGAIKAPSNTSGGTDLGFQGWFLPTAFEQTGSMPASVFPAAQNPMLILSAYAGDLNMNGGEDQSVYSLDTSKMKQLDVKSKTASAASGNALQLKVGQTATLPDSDGSITFVGVKQWAQFNIAYDPGQKVVLPSAIAAVLGLIGSLGIRRRRIWVRVTEQEDGTSLVEVAGLARTEGATPTAEVTQTAQALAAAVRRPVPDGAPA</sequence>
<evidence type="ECO:0000313" key="9">
    <source>
        <dbReference type="EMBL" id="MBR7832008.1"/>
    </source>
</evidence>